<sequence length="144" mass="16250">MFNSVLIVCTGNICRSPIAERLLRRTLPKKKIDSAGIKALVGHSADPSAVLVAQSHNLALDGHEATQFTATLGQQYDLILVMEKFHMEKISHISPEARGKVMYLGHWLDKREIPDPYGKSQEAFEYIYQLIEKASQSWVEKLIE</sequence>
<evidence type="ECO:0000256" key="1">
    <source>
        <dbReference type="ARBA" id="ARBA00011063"/>
    </source>
</evidence>
<dbReference type="InterPro" id="IPR017867">
    <property type="entry name" value="Tyr_phospatase_low_mol_wt"/>
</dbReference>
<keyword evidence="4" id="KW-0904">Protein phosphatase</keyword>
<feature type="active site" description="Proton donor" evidence="6">
    <location>
        <position position="115"/>
    </location>
</feature>
<dbReference type="CDD" id="cd16343">
    <property type="entry name" value="LMWPTP"/>
    <property type="match status" value="1"/>
</dbReference>
<gene>
    <name evidence="8" type="ORF">GW590_02185</name>
</gene>
<dbReference type="EMBL" id="JAADJU010000001">
    <property type="protein sequence ID" value="NMP25686.1"/>
    <property type="molecule type" value="Genomic_DNA"/>
</dbReference>
<dbReference type="Pfam" id="PF01451">
    <property type="entry name" value="LMWPc"/>
    <property type="match status" value="1"/>
</dbReference>
<organism evidence="8 9">
    <name type="scientific">Rouxiella aceris</name>
    <dbReference type="NCBI Taxonomy" id="2703884"/>
    <lineage>
        <taxon>Bacteria</taxon>
        <taxon>Pseudomonadati</taxon>
        <taxon>Pseudomonadota</taxon>
        <taxon>Gammaproteobacteria</taxon>
        <taxon>Enterobacterales</taxon>
        <taxon>Yersiniaceae</taxon>
        <taxon>Rouxiella</taxon>
    </lineage>
</organism>
<protein>
    <recommendedName>
        <fullName evidence="2">protein-tyrosine-phosphatase</fullName>
        <ecNumber evidence="2">3.1.3.48</ecNumber>
    </recommendedName>
</protein>
<evidence type="ECO:0000256" key="3">
    <source>
        <dbReference type="ARBA" id="ARBA00022801"/>
    </source>
</evidence>
<dbReference type="SUPFAM" id="SSF52788">
    <property type="entry name" value="Phosphotyrosine protein phosphatases I"/>
    <property type="match status" value="1"/>
</dbReference>
<dbReference type="SMART" id="SM00226">
    <property type="entry name" value="LMWPc"/>
    <property type="match status" value="1"/>
</dbReference>
<evidence type="ECO:0000313" key="9">
    <source>
        <dbReference type="Proteomes" id="UP000585363"/>
    </source>
</evidence>
<dbReference type="InterPro" id="IPR036196">
    <property type="entry name" value="Ptyr_pPase_sf"/>
</dbReference>
<dbReference type="PANTHER" id="PTHR11717:SF31">
    <property type="entry name" value="LOW MOLECULAR WEIGHT PROTEIN-TYROSINE-PHOSPHATASE ETP-RELATED"/>
    <property type="match status" value="1"/>
</dbReference>
<reference evidence="8 9" key="1">
    <citation type="submission" date="2020-01" db="EMBL/GenBank/DDBJ databases">
        <authorList>
            <person name="Lee S.D."/>
        </authorList>
    </citation>
    <scope>NUCLEOTIDE SEQUENCE [LARGE SCALE GENOMIC DNA]</scope>
    <source>
        <strain evidence="8 9">SAP-1</strain>
    </source>
</reference>
<accession>A0A848ME42</accession>
<dbReference type="PANTHER" id="PTHR11717">
    <property type="entry name" value="LOW MOLECULAR WEIGHT PROTEIN TYROSINE PHOSPHATASE"/>
    <property type="match status" value="1"/>
</dbReference>
<proteinExistence type="inferred from homology"/>
<evidence type="ECO:0000259" key="7">
    <source>
        <dbReference type="SMART" id="SM00226"/>
    </source>
</evidence>
<dbReference type="AlphaFoldDB" id="A0A848ME42"/>
<dbReference type="RefSeq" id="WP_169401368.1">
    <property type="nucleotide sequence ID" value="NZ_JAADJU010000001.1"/>
</dbReference>
<keyword evidence="3" id="KW-0378">Hydrolase</keyword>
<feature type="active site" evidence="6">
    <location>
        <position position="15"/>
    </location>
</feature>
<evidence type="ECO:0000256" key="5">
    <source>
        <dbReference type="ARBA" id="ARBA00051722"/>
    </source>
</evidence>
<feature type="active site" description="Nucleophile" evidence="6">
    <location>
        <position position="9"/>
    </location>
</feature>
<dbReference type="PRINTS" id="PR00719">
    <property type="entry name" value="LMWPTPASE"/>
</dbReference>
<evidence type="ECO:0000313" key="8">
    <source>
        <dbReference type="EMBL" id="NMP25686.1"/>
    </source>
</evidence>
<dbReference type="InterPro" id="IPR023485">
    <property type="entry name" value="Ptyr_pPase"/>
</dbReference>
<feature type="domain" description="Phosphotyrosine protein phosphatase I" evidence="7">
    <location>
        <begin position="3"/>
        <end position="141"/>
    </location>
</feature>
<reference evidence="8 9" key="2">
    <citation type="submission" date="2020-06" db="EMBL/GenBank/DDBJ databases">
        <title>Polyphasic characterization of a Rahnella strain isolated from tree sap.</title>
        <authorList>
            <person name="Kim I.S."/>
        </authorList>
    </citation>
    <scope>NUCLEOTIDE SEQUENCE [LARGE SCALE GENOMIC DNA]</scope>
    <source>
        <strain evidence="8 9">SAP-1</strain>
    </source>
</reference>
<dbReference type="EC" id="3.1.3.48" evidence="2"/>
<name>A0A848ME42_9GAMM</name>
<evidence type="ECO:0000256" key="2">
    <source>
        <dbReference type="ARBA" id="ARBA00013064"/>
    </source>
</evidence>
<keyword evidence="9" id="KW-1185">Reference proteome</keyword>
<evidence type="ECO:0000256" key="6">
    <source>
        <dbReference type="PIRSR" id="PIRSR617867-1"/>
    </source>
</evidence>
<dbReference type="Proteomes" id="UP000585363">
    <property type="component" value="Unassembled WGS sequence"/>
</dbReference>
<dbReference type="GO" id="GO:0004725">
    <property type="term" value="F:protein tyrosine phosphatase activity"/>
    <property type="evidence" value="ECO:0007669"/>
    <property type="project" value="UniProtKB-EC"/>
</dbReference>
<dbReference type="Gene3D" id="3.40.50.2300">
    <property type="match status" value="1"/>
</dbReference>
<dbReference type="InterPro" id="IPR050438">
    <property type="entry name" value="LMW_PTPase"/>
</dbReference>
<dbReference type="FunFam" id="3.40.50.2300:FF:000041">
    <property type="entry name" value="Low molecular weight protein-tyrosine-phosphatase"/>
    <property type="match status" value="1"/>
</dbReference>
<comment type="catalytic activity">
    <reaction evidence="5">
        <text>O-phospho-L-tyrosyl-[protein] + H2O = L-tyrosyl-[protein] + phosphate</text>
        <dbReference type="Rhea" id="RHEA:10684"/>
        <dbReference type="Rhea" id="RHEA-COMP:10136"/>
        <dbReference type="Rhea" id="RHEA-COMP:20101"/>
        <dbReference type="ChEBI" id="CHEBI:15377"/>
        <dbReference type="ChEBI" id="CHEBI:43474"/>
        <dbReference type="ChEBI" id="CHEBI:46858"/>
        <dbReference type="ChEBI" id="CHEBI:61978"/>
        <dbReference type="EC" id="3.1.3.48"/>
    </reaction>
</comment>
<evidence type="ECO:0000256" key="4">
    <source>
        <dbReference type="ARBA" id="ARBA00022912"/>
    </source>
</evidence>
<comment type="caution">
    <text evidence="8">The sequence shown here is derived from an EMBL/GenBank/DDBJ whole genome shotgun (WGS) entry which is preliminary data.</text>
</comment>
<comment type="similarity">
    <text evidence="1">Belongs to the low molecular weight phosphotyrosine protein phosphatase family.</text>
</comment>